<dbReference type="Proteomes" id="UP000609651">
    <property type="component" value="Unassembled WGS sequence"/>
</dbReference>
<sequence length="348" mass="38664">MIAVRSSASPADPSQACWRVGDEARDGRKESSEPTDLPPTLPSVTVVVCTRNRADSLRRALQSLTKLDHAGLRVDLLVVDNGSTDHTAAVVEEVAASSPIPVARVYEPTPGVATARQRGVLESRGDWIASFDDDQLAEPDWLCKLFALAQQKDVKFVGGRVRLHLPPAFENRDLAPFTRMLLGASVGMPAVRRYDLKTTPGAGNMMAHREVFERVGPFDPTLDRGEDTDFYVRAADAGFQVWYTPEAVVHHCIPADRMNDAYLYRLCDIIGNGTAERDFERLGRVKLAAMWLARLGQSFLTLTPPWLWAKVRGDVELERGRRCRLRVARRYLADCGRYVVGLPVTVPR</sequence>
<dbReference type="InterPro" id="IPR029044">
    <property type="entry name" value="Nucleotide-diphossugar_trans"/>
</dbReference>
<feature type="domain" description="Glycosyltransferase 2-like" evidence="2">
    <location>
        <begin position="45"/>
        <end position="177"/>
    </location>
</feature>
<feature type="region of interest" description="Disordered" evidence="1">
    <location>
        <begin position="23"/>
        <end position="42"/>
    </location>
</feature>
<name>A0ABX1V8X7_9PLAN</name>
<gene>
    <name evidence="3" type="ORF">LzC2_06120</name>
</gene>
<evidence type="ECO:0000313" key="3">
    <source>
        <dbReference type="EMBL" id="NNJ24554.1"/>
    </source>
</evidence>
<evidence type="ECO:0000313" key="4">
    <source>
        <dbReference type="Proteomes" id="UP000609651"/>
    </source>
</evidence>
<dbReference type="PANTHER" id="PTHR43685:SF2">
    <property type="entry name" value="GLYCOSYLTRANSFERASE 2-LIKE DOMAIN-CONTAINING PROTEIN"/>
    <property type="match status" value="1"/>
</dbReference>
<reference evidence="3 4" key="1">
    <citation type="journal article" date="2020" name="Syst. Appl. Microbiol.">
        <title>Alienimonas chondri sp. nov., a novel planctomycete isolated from the biofilm of the red alga Chondrus crispus.</title>
        <authorList>
            <person name="Vitorino I."/>
            <person name="Albuquerque L."/>
            <person name="Wiegand S."/>
            <person name="Kallscheuer N."/>
            <person name="da Costa M.S."/>
            <person name="Lobo-da-Cunha A."/>
            <person name="Jogler C."/>
            <person name="Lage O.M."/>
        </authorList>
    </citation>
    <scope>NUCLEOTIDE SEQUENCE [LARGE SCALE GENOMIC DNA]</scope>
    <source>
        <strain evidence="3 4">LzC2</strain>
    </source>
</reference>
<organism evidence="3 4">
    <name type="scientific">Alienimonas chondri</name>
    <dbReference type="NCBI Taxonomy" id="2681879"/>
    <lineage>
        <taxon>Bacteria</taxon>
        <taxon>Pseudomonadati</taxon>
        <taxon>Planctomycetota</taxon>
        <taxon>Planctomycetia</taxon>
        <taxon>Planctomycetales</taxon>
        <taxon>Planctomycetaceae</taxon>
        <taxon>Alienimonas</taxon>
    </lineage>
</organism>
<evidence type="ECO:0000256" key="1">
    <source>
        <dbReference type="SAM" id="MobiDB-lite"/>
    </source>
</evidence>
<comment type="caution">
    <text evidence="3">The sequence shown here is derived from an EMBL/GenBank/DDBJ whole genome shotgun (WGS) entry which is preliminary data.</text>
</comment>
<evidence type="ECO:0000259" key="2">
    <source>
        <dbReference type="Pfam" id="PF00535"/>
    </source>
</evidence>
<dbReference type="SUPFAM" id="SSF53448">
    <property type="entry name" value="Nucleotide-diphospho-sugar transferases"/>
    <property type="match status" value="1"/>
</dbReference>
<dbReference type="PANTHER" id="PTHR43685">
    <property type="entry name" value="GLYCOSYLTRANSFERASE"/>
    <property type="match status" value="1"/>
</dbReference>
<dbReference type="EMBL" id="WTPX01000011">
    <property type="protein sequence ID" value="NNJ24554.1"/>
    <property type="molecule type" value="Genomic_DNA"/>
</dbReference>
<dbReference type="InterPro" id="IPR050834">
    <property type="entry name" value="Glycosyltransf_2"/>
</dbReference>
<dbReference type="InterPro" id="IPR001173">
    <property type="entry name" value="Glyco_trans_2-like"/>
</dbReference>
<dbReference type="Pfam" id="PF00535">
    <property type="entry name" value="Glycos_transf_2"/>
    <property type="match status" value="1"/>
</dbReference>
<accession>A0ABX1V8X7</accession>
<protein>
    <recommendedName>
        <fullName evidence="2">Glycosyltransferase 2-like domain-containing protein</fullName>
    </recommendedName>
</protein>
<dbReference type="Gene3D" id="3.90.550.10">
    <property type="entry name" value="Spore Coat Polysaccharide Biosynthesis Protein SpsA, Chain A"/>
    <property type="match status" value="1"/>
</dbReference>
<feature type="compositionally biased region" description="Basic and acidic residues" evidence="1">
    <location>
        <begin position="23"/>
        <end position="32"/>
    </location>
</feature>
<keyword evidence="4" id="KW-1185">Reference proteome</keyword>
<proteinExistence type="predicted"/>